<keyword evidence="2" id="KW-1185">Reference proteome</keyword>
<name>A0A699ZL43_HAELA</name>
<evidence type="ECO:0000313" key="2">
    <source>
        <dbReference type="Proteomes" id="UP000485058"/>
    </source>
</evidence>
<dbReference type="Proteomes" id="UP000485058">
    <property type="component" value="Unassembled WGS sequence"/>
</dbReference>
<dbReference type="AlphaFoldDB" id="A0A699ZL43"/>
<sequence length="67" mass="7219">RWAPHLTTVSLAASQCHSPSVYTCLCPIAPRQSALENSELEDANNKSPPYIPTLTKAAARRAAANKE</sequence>
<organism evidence="1 2">
    <name type="scientific">Haematococcus lacustris</name>
    <name type="common">Green alga</name>
    <name type="synonym">Haematococcus pluvialis</name>
    <dbReference type="NCBI Taxonomy" id="44745"/>
    <lineage>
        <taxon>Eukaryota</taxon>
        <taxon>Viridiplantae</taxon>
        <taxon>Chlorophyta</taxon>
        <taxon>core chlorophytes</taxon>
        <taxon>Chlorophyceae</taxon>
        <taxon>CS clade</taxon>
        <taxon>Chlamydomonadales</taxon>
        <taxon>Haematococcaceae</taxon>
        <taxon>Haematococcus</taxon>
    </lineage>
</organism>
<evidence type="ECO:0000313" key="1">
    <source>
        <dbReference type="EMBL" id="GFH23393.1"/>
    </source>
</evidence>
<dbReference type="EMBL" id="BLLF01002261">
    <property type="protein sequence ID" value="GFH23393.1"/>
    <property type="molecule type" value="Genomic_DNA"/>
</dbReference>
<reference evidence="1 2" key="1">
    <citation type="submission" date="2020-02" db="EMBL/GenBank/DDBJ databases">
        <title>Draft genome sequence of Haematococcus lacustris strain NIES-144.</title>
        <authorList>
            <person name="Morimoto D."/>
            <person name="Nakagawa S."/>
            <person name="Yoshida T."/>
            <person name="Sawayama S."/>
        </authorList>
    </citation>
    <scope>NUCLEOTIDE SEQUENCE [LARGE SCALE GENOMIC DNA]</scope>
    <source>
        <strain evidence="1 2">NIES-144</strain>
    </source>
</reference>
<proteinExistence type="predicted"/>
<gene>
    <name evidence="1" type="ORF">HaLaN_20998</name>
</gene>
<accession>A0A699ZL43</accession>
<feature type="non-terminal residue" evidence="1">
    <location>
        <position position="67"/>
    </location>
</feature>
<protein>
    <submittedName>
        <fullName evidence="1">Uncharacterized protein</fullName>
    </submittedName>
</protein>
<comment type="caution">
    <text evidence="1">The sequence shown here is derived from an EMBL/GenBank/DDBJ whole genome shotgun (WGS) entry which is preliminary data.</text>
</comment>
<feature type="non-terminal residue" evidence="1">
    <location>
        <position position="1"/>
    </location>
</feature>